<evidence type="ECO:0000256" key="2">
    <source>
        <dbReference type="ARBA" id="ARBA00022741"/>
    </source>
</evidence>
<dbReference type="OrthoDB" id="9801958at2"/>
<evidence type="ECO:0000313" key="6">
    <source>
        <dbReference type="Proteomes" id="UP000255517"/>
    </source>
</evidence>
<dbReference type="InterPro" id="IPR003439">
    <property type="entry name" value="ABC_transporter-like_ATP-bd"/>
</dbReference>
<dbReference type="EMBL" id="UGSZ01000001">
    <property type="protein sequence ID" value="SUB57802.1"/>
    <property type="molecule type" value="Genomic_DNA"/>
</dbReference>
<keyword evidence="2" id="KW-0547">Nucleotide-binding</keyword>
<dbReference type="GO" id="GO:0016887">
    <property type="term" value="F:ATP hydrolysis activity"/>
    <property type="evidence" value="ECO:0007669"/>
    <property type="project" value="InterPro"/>
</dbReference>
<dbReference type="Gene3D" id="3.40.50.300">
    <property type="entry name" value="P-loop containing nucleotide triphosphate hydrolases"/>
    <property type="match status" value="1"/>
</dbReference>
<dbReference type="PROSITE" id="PS50893">
    <property type="entry name" value="ABC_TRANSPORTER_2"/>
    <property type="match status" value="1"/>
</dbReference>
<dbReference type="InterPro" id="IPR003593">
    <property type="entry name" value="AAA+_ATPase"/>
</dbReference>
<dbReference type="RefSeq" id="WP_009345798.1">
    <property type="nucleotide sequence ID" value="NZ_CAMUOS010000006.1"/>
</dbReference>
<protein>
    <submittedName>
        <fullName evidence="5">Aliphatic sulfonates import ATP-binding protein SsuB</fullName>
        <ecNumber evidence="5">3.6.3.-</ecNumber>
    </submittedName>
</protein>
<keyword evidence="3 5" id="KW-0067">ATP-binding</keyword>
<dbReference type="InterPro" id="IPR050166">
    <property type="entry name" value="ABC_transporter_ATP-bind"/>
</dbReference>
<dbReference type="PANTHER" id="PTHR42788">
    <property type="entry name" value="TAURINE IMPORT ATP-BINDING PROTEIN-RELATED"/>
    <property type="match status" value="1"/>
</dbReference>
<dbReference type="SUPFAM" id="SSF52540">
    <property type="entry name" value="P-loop containing nucleoside triphosphate hydrolases"/>
    <property type="match status" value="1"/>
</dbReference>
<dbReference type="PANTHER" id="PTHR42788:SF13">
    <property type="entry name" value="ALIPHATIC SULFONATES IMPORT ATP-BINDING PROTEIN SSUB"/>
    <property type="match status" value="1"/>
</dbReference>
<reference evidence="5 6" key="1">
    <citation type="submission" date="2018-06" db="EMBL/GenBank/DDBJ databases">
        <authorList>
            <consortium name="Pathogen Informatics"/>
            <person name="Doyle S."/>
        </authorList>
    </citation>
    <scope>NUCLEOTIDE SEQUENCE [LARGE SCALE GENOMIC DNA]</scope>
    <source>
        <strain evidence="5 6">NCTC13149</strain>
    </source>
</reference>
<dbReference type="SMART" id="SM00382">
    <property type="entry name" value="AAA"/>
    <property type="match status" value="1"/>
</dbReference>
<feature type="domain" description="ABC transporter" evidence="4">
    <location>
        <begin position="4"/>
        <end position="224"/>
    </location>
</feature>
<keyword evidence="5" id="KW-0378">Hydrolase</keyword>
<dbReference type="Proteomes" id="UP000255517">
    <property type="component" value="Unassembled WGS sequence"/>
</dbReference>
<proteinExistence type="predicted"/>
<evidence type="ECO:0000313" key="5">
    <source>
        <dbReference type="EMBL" id="SUB57802.1"/>
    </source>
</evidence>
<dbReference type="InterPro" id="IPR017871">
    <property type="entry name" value="ABC_transporter-like_CS"/>
</dbReference>
<sequence length="232" mass="26561">MNEIEISDLNVSFKITDRKVKVLKDLNLNIESDKISVVLGKSGCGKTTLLKAIKGLIPIEKGIIKKENLNISYVFQEPRLMAWLNVYENIIFGLKKQEVNNKNIDELIDMIGLRDFKKAYPKELSGGMCSRVSLARALATKAGFILMDEPFAALDYFTRLHLQRELIRLYKLNNFGVLFVTHSIEEAINIADVILIMDQGKIKKKYHKVYMEKIGISKLRSEILRDLEEEVV</sequence>
<dbReference type="PROSITE" id="PS00211">
    <property type="entry name" value="ABC_TRANSPORTER_1"/>
    <property type="match status" value="1"/>
</dbReference>
<accession>A0A379C641</accession>
<dbReference type="AlphaFoldDB" id="A0A379C641"/>
<dbReference type="InterPro" id="IPR027417">
    <property type="entry name" value="P-loop_NTPase"/>
</dbReference>
<evidence type="ECO:0000256" key="1">
    <source>
        <dbReference type="ARBA" id="ARBA00022448"/>
    </source>
</evidence>
<dbReference type="Pfam" id="PF00005">
    <property type="entry name" value="ABC_tran"/>
    <property type="match status" value="1"/>
</dbReference>
<dbReference type="GO" id="GO:0005524">
    <property type="term" value="F:ATP binding"/>
    <property type="evidence" value="ECO:0007669"/>
    <property type="project" value="UniProtKB-KW"/>
</dbReference>
<organism evidence="5 6">
    <name type="scientific">Peptoniphilus lacrimalis</name>
    <dbReference type="NCBI Taxonomy" id="33031"/>
    <lineage>
        <taxon>Bacteria</taxon>
        <taxon>Bacillati</taxon>
        <taxon>Bacillota</taxon>
        <taxon>Tissierellia</taxon>
        <taxon>Tissierellales</taxon>
        <taxon>Peptoniphilaceae</taxon>
        <taxon>Peptoniphilus</taxon>
    </lineage>
</organism>
<name>A0A379C641_9FIRM</name>
<gene>
    <name evidence="5" type="primary">ssuB_3</name>
    <name evidence="5" type="ORF">NCTC13149_01659</name>
</gene>
<dbReference type="EC" id="3.6.3.-" evidence="5"/>
<evidence type="ECO:0000259" key="4">
    <source>
        <dbReference type="PROSITE" id="PS50893"/>
    </source>
</evidence>
<dbReference type="STRING" id="1122949.GCA_000378725_01349"/>
<evidence type="ECO:0000256" key="3">
    <source>
        <dbReference type="ARBA" id="ARBA00022840"/>
    </source>
</evidence>
<keyword evidence="1" id="KW-0813">Transport</keyword>